<sequence length="503" mass="55945">MISQKGWEGPTMSKSVCVIGAGVGGLTAAAYLAKEGYRVTVIEKATTVGGSAGWYFRNGRKFPTGATIAFGLEEHGLLRTVLDDLDIDLPAADLLHPMDIILPQEKVSVYKSTELWEEELKRAFPNKREEVLKFWRALQQIGDDVHAVTESRVSLPIRRLYELGSLPQHALKHPASVLRLARYALKTVEDLMKKYDLQSYKPLRQLLDAQLLDAVQTDVTKAALLPSSLALTIYRRGSFAVEGGLGQLGKALAARVKELGGEVVKVSTVQGLAYDTSRKQWNVTSRKCTDSFDYVINNSGVSIGEGTSYEGEDEFSWGAFRVDAILSERVRRGPLEGMRFPFAYQIVPRFDFSTLVKNTHGPVYATFHDTHDMKGNLLKDEVTMTVSLHTDPDIWSSYSKEEYQELKEQLKEEILNEIDRVIPIRKHLIFAEAGTPLTYERYIGKTAVGGFPLTIKNAVLKPKSVRSSLPQFFIVGEQVFPGPGTLSSTLSGYYAARSIMKGR</sequence>
<dbReference type="SUPFAM" id="SSF51905">
    <property type="entry name" value="FAD/NAD(P)-binding domain"/>
    <property type="match status" value="1"/>
</dbReference>
<evidence type="ECO:0000313" key="3">
    <source>
        <dbReference type="Proteomes" id="UP000325182"/>
    </source>
</evidence>
<dbReference type="InterPro" id="IPR036188">
    <property type="entry name" value="FAD/NAD-bd_sf"/>
</dbReference>
<dbReference type="PANTHER" id="PTHR46313">
    <property type="match status" value="1"/>
</dbReference>
<protein>
    <submittedName>
        <fullName evidence="2">FAD-dependent oxidoreductase</fullName>
    </submittedName>
</protein>
<dbReference type="InterPro" id="IPR006076">
    <property type="entry name" value="FAD-dep_OxRdtase"/>
</dbReference>
<dbReference type="PRINTS" id="PR00419">
    <property type="entry name" value="ADXRDTASE"/>
</dbReference>
<evidence type="ECO:0000259" key="1">
    <source>
        <dbReference type="Pfam" id="PF01266"/>
    </source>
</evidence>
<dbReference type="InterPro" id="IPR045892">
    <property type="entry name" value="CrtISO-like"/>
</dbReference>
<evidence type="ECO:0000313" key="2">
    <source>
        <dbReference type="EMBL" id="TYR97796.1"/>
    </source>
</evidence>
<dbReference type="EMBL" id="VTEG01000016">
    <property type="protein sequence ID" value="TYR97796.1"/>
    <property type="molecule type" value="Genomic_DNA"/>
</dbReference>
<dbReference type="Pfam" id="PF01266">
    <property type="entry name" value="DAO"/>
    <property type="match status" value="1"/>
</dbReference>
<dbReference type="Proteomes" id="UP000325182">
    <property type="component" value="Unassembled WGS sequence"/>
</dbReference>
<dbReference type="GO" id="GO:0016116">
    <property type="term" value="P:carotenoid metabolic process"/>
    <property type="evidence" value="ECO:0007669"/>
    <property type="project" value="InterPro"/>
</dbReference>
<comment type="caution">
    <text evidence="2">The sequence shown here is derived from an EMBL/GenBank/DDBJ whole genome shotgun (WGS) entry which is preliminary data.</text>
</comment>
<reference evidence="2 3" key="1">
    <citation type="submission" date="2019-08" db="EMBL/GenBank/DDBJ databases">
        <title>Bacillus genomes from the desert of Cuatro Cienegas, Coahuila.</title>
        <authorList>
            <person name="Olmedo-Alvarez G."/>
        </authorList>
    </citation>
    <scope>NUCLEOTIDE SEQUENCE [LARGE SCALE GENOMIC DNA]</scope>
    <source>
        <strain evidence="2 3">CH128b_4D</strain>
    </source>
</reference>
<dbReference type="AlphaFoldDB" id="A0A5D4M865"/>
<dbReference type="PANTHER" id="PTHR46313:SF3">
    <property type="entry name" value="PROLYCOPENE ISOMERASE, CHLOROPLASTIC"/>
    <property type="match status" value="1"/>
</dbReference>
<name>A0A5D4M865_9BACI</name>
<gene>
    <name evidence="2" type="ORF">FZC84_17410</name>
</gene>
<dbReference type="Gene3D" id="3.50.50.60">
    <property type="entry name" value="FAD/NAD(P)-binding domain"/>
    <property type="match status" value="1"/>
</dbReference>
<organism evidence="2 3">
    <name type="scientific">Rossellomorea vietnamensis</name>
    <dbReference type="NCBI Taxonomy" id="218284"/>
    <lineage>
        <taxon>Bacteria</taxon>
        <taxon>Bacillati</taxon>
        <taxon>Bacillota</taxon>
        <taxon>Bacilli</taxon>
        <taxon>Bacillales</taxon>
        <taxon>Bacillaceae</taxon>
        <taxon>Rossellomorea</taxon>
    </lineage>
</organism>
<proteinExistence type="predicted"/>
<accession>A0A5D4M865</accession>
<feature type="domain" description="FAD dependent oxidoreductase" evidence="1">
    <location>
        <begin position="16"/>
        <end position="423"/>
    </location>
</feature>